<reference evidence="1" key="1">
    <citation type="submission" date="2021-08" db="EMBL/GenBank/DDBJ databases">
        <title>The first chromosome-level gecko genome reveals the dynamic sex chromosomes of Neotropical dwarf geckos (Sphaerodactylidae: Sphaerodactylus).</title>
        <authorList>
            <person name="Pinto B.J."/>
            <person name="Keating S.E."/>
            <person name="Gamble T."/>
        </authorList>
    </citation>
    <scope>NUCLEOTIDE SEQUENCE</scope>
    <source>
        <strain evidence="1">TG3544</strain>
    </source>
</reference>
<proteinExistence type="predicted"/>
<dbReference type="EMBL" id="CM037616">
    <property type="protein sequence ID" value="KAH7994164.1"/>
    <property type="molecule type" value="Genomic_DNA"/>
</dbReference>
<keyword evidence="2" id="KW-1185">Reference proteome</keyword>
<comment type="caution">
    <text evidence="1">The sequence shown here is derived from an EMBL/GenBank/DDBJ whole genome shotgun (WGS) entry which is preliminary data.</text>
</comment>
<accession>A0ACB8EN88</accession>
<gene>
    <name evidence="1" type="ORF">K3G42_033341</name>
</gene>
<name>A0ACB8EN88_9SAUR</name>
<sequence length="173" mass="18589">MSGLPSGPVNPPPLRTGEAPPPRPGDSPPRDSDGLPIQLPIDPPSHQPFDPQTRTCNVEGVRGWGSEPGRARPAPAEEDGGDQGGRQLGHGREMRQEAIQDGRAMDFTQFGQWMAKHQAKLTRELAQIQQDTHVTLMKGVMQWQDAQSAALHDLTQRLGEIAGKGMVGPLGTG</sequence>
<organism evidence="1 2">
    <name type="scientific">Sphaerodactylus townsendi</name>
    <dbReference type="NCBI Taxonomy" id="933632"/>
    <lineage>
        <taxon>Eukaryota</taxon>
        <taxon>Metazoa</taxon>
        <taxon>Chordata</taxon>
        <taxon>Craniata</taxon>
        <taxon>Vertebrata</taxon>
        <taxon>Euteleostomi</taxon>
        <taxon>Lepidosauria</taxon>
        <taxon>Squamata</taxon>
        <taxon>Bifurcata</taxon>
        <taxon>Gekkota</taxon>
        <taxon>Sphaerodactylidae</taxon>
        <taxon>Sphaerodactylus</taxon>
    </lineage>
</organism>
<evidence type="ECO:0000313" key="1">
    <source>
        <dbReference type="EMBL" id="KAH7994164.1"/>
    </source>
</evidence>
<evidence type="ECO:0000313" key="2">
    <source>
        <dbReference type="Proteomes" id="UP000827872"/>
    </source>
</evidence>
<protein>
    <submittedName>
        <fullName evidence="1">Uncharacterized protein</fullName>
    </submittedName>
</protein>
<dbReference type="Proteomes" id="UP000827872">
    <property type="component" value="Linkage Group LG03"/>
</dbReference>